<feature type="compositionally biased region" description="Low complexity" evidence="1">
    <location>
        <begin position="17"/>
        <end position="44"/>
    </location>
</feature>
<sequence>MRIRSSSDYSTSTVAGHTSSSSNAHSSSTSSDYRGTRSYSSSSSHSRHRYDHHRSSRKRYSRIRYYCRNRSSSRHRSCSRSRHYRNKGRRQASLKHCLSDFYDRSHYYSISDFNVAIPFAPVSIMMFTHDAVTDSISQPFYSGVHLTTTAVLSAPRASTFIASRNPRLLYRLCVTHGSIFLWNYVPVISDNSPSIFGFNYQCVDFADSHYSISEDNPFILTTFYGREWQHHSPGIGHDGDLTMLTSLLSRSISDHMMTTVSRFMLDGIGQGLQTPYGRQNMTGTSPGTHLGWSGHRSPVRGIGLVTGQYYGSPVNTNGDRAPVIDQEQRLIFIIGILSSSSFKASGLLTSTDKYVDVLHDLIHRVTLNYGVNLIVSDHLETLGDVTLRDVVSIASDLILGFAGISSSSCFT</sequence>
<organism evidence="2 3">
    <name type="scientific">Dreissena polymorpha</name>
    <name type="common">Zebra mussel</name>
    <name type="synonym">Mytilus polymorpha</name>
    <dbReference type="NCBI Taxonomy" id="45954"/>
    <lineage>
        <taxon>Eukaryota</taxon>
        <taxon>Metazoa</taxon>
        <taxon>Spiralia</taxon>
        <taxon>Lophotrochozoa</taxon>
        <taxon>Mollusca</taxon>
        <taxon>Bivalvia</taxon>
        <taxon>Autobranchia</taxon>
        <taxon>Heteroconchia</taxon>
        <taxon>Euheterodonta</taxon>
        <taxon>Imparidentia</taxon>
        <taxon>Neoheterodontei</taxon>
        <taxon>Myida</taxon>
        <taxon>Dreissenoidea</taxon>
        <taxon>Dreissenidae</taxon>
        <taxon>Dreissena</taxon>
    </lineage>
</organism>
<reference evidence="2" key="1">
    <citation type="journal article" date="2019" name="bioRxiv">
        <title>The Genome of the Zebra Mussel, Dreissena polymorpha: A Resource for Invasive Species Research.</title>
        <authorList>
            <person name="McCartney M.A."/>
            <person name="Auch B."/>
            <person name="Kono T."/>
            <person name="Mallez S."/>
            <person name="Zhang Y."/>
            <person name="Obille A."/>
            <person name="Becker A."/>
            <person name="Abrahante J.E."/>
            <person name="Garbe J."/>
            <person name="Badalamenti J.P."/>
            <person name="Herman A."/>
            <person name="Mangelson H."/>
            <person name="Liachko I."/>
            <person name="Sullivan S."/>
            <person name="Sone E.D."/>
            <person name="Koren S."/>
            <person name="Silverstein K.A.T."/>
            <person name="Beckman K.B."/>
            <person name="Gohl D.M."/>
        </authorList>
    </citation>
    <scope>NUCLEOTIDE SEQUENCE</scope>
    <source>
        <strain evidence="2">Duluth1</strain>
        <tissue evidence="2">Whole animal</tissue>
    </source>
</reference>
<keyword evidence="3" id="KW-1185">Reference proteome</keyword>
<comment type="caution">
    <text evidence="2">The sequence shown here is derived from an EMBL/GenBank/DDBJ whole genome shotgun (WGS) entry which is preliminary data.</text>
</comment>
<evidence type="ECO:0000313" key="2">
    <source>
        <dbReference type="EMBL" id="KAH3811697.1"/>
    </source>
</evidence>
<feature type="compositionally biased region" description="Basic residues" evidence="1">
    <location>
        <begin position="45"/>
        <end position="64"/>
    </location>
</feature>
<dbReference type="Proteomes" id="UP000828390">
    <property type="component" value="Unassembled WGS sequence"/>
</dbReference>
<feature type="region of interest" description="Disordered" evidence="1">
    <location>
        <begin position="1"/>
        <end position="64"/>
    </location>
</feature>
<evidence type="ECO:0000313" key="3">
    <source>
        <dbReference type="Proteomes" id="UP000828390"/>
    </source>
</evidence>
<reference evidence="2" key="2">
    <citation type="submission" date="2020-11" db="EMBL/GenBank/DDBJ databases">
        <authorList>
            <person name="McCartney M.A."/>
            <person name="Auch B."/>
            <person name="Kono T."/>
            <person name="Mallez S."/>
            <person name="Becker A."/>
            <person name="Gohl D.M."/>
            <person name="Silverstein K.A.T."/>
            <person name="Koren S."/>
            <person name="Bechman K.B."/>
            <person name="Herman A."/>
            <person name="Abrahante J.E."/>
            <person name="Garbe J."/>
        </authorList>
    </citation>
    <scope>NUCLEOTIDE SEQUENCE</scope>
    <source>
        <strain evidence="2">Duluth1</strain>
        <tissue evidence="2">Whole animal</tissue>
    </source>
</reference>
<evidence type="ECO:0000256" key="1">
    <source>
        <dbReference type="SAM" id="MobiDB-lite"/>
    </source>
</evidence>
<protein>
    <submittedName>
        <fullName evidence="2">Uncharacterized protein</fullName>
    </submittedName>
</protein>
<proteinExistence type="predicted"/>
<dbReference type="AlphaFoldDB" id="A0A9D4GCX1"/>
<gene>
    <name evidence="2" type="ORF">DPMN_140112</name>
</gene>
<feature type="compositionally biased region" description="Polar residues" evidence="1">
    <location>
        <begin position="1"/>
        <end position="16"/>
    </location>
</feature>
<accession>A0A9D4GCX1</accession>
<dbReference type="EMBL" id="JAIWYP010000006">
    <property type="protein sequence ID" value="KAH3811697.1"/>
    <property type="molecule type" value="Genomic_DNA"/>
</dbReference>
<name>A0A9D4GCX1_DREPO</name>